<name>A0A327NSN3_9BACT</name>
<feature type="chain" id="PRO_5016341716" description="YD repeat-containing protein" evidence="1">
    <location>
        <begin position="23"/>
        <end position="357"/>
    </location>
</feature>
<dbReference type="EMBL" id="QLII01000001">
    <property type="protein sequence ID" value="RAI75748.1"/>
    <property type="molecule type" value="Genomic_DNA"/>
</dbReference>
<dbReference type="OrthoDB" id="932515at2"/>
<evidence type="ECO:0000313" key="2">
    <source>
        <dbReference type="EMBL" id="RAI75748.1"/>
    </source>
</evidence>
<feature type="signal peptide" evidence="1">
    <location>
        <begin position="1"/>
        <end position="22"/>
    </location>
</feature>
<proteinExistence type="predicted"/>
<evidence type="ECO:0000313" key="3">
    <source>
        <dbReference type="Proteomes" id="UP000249016"/>
    </source>
</evidence>
<reference evidence="2 3" key="1">
    <citation type="submission" date="2018-06" db="EMBL/GenBank/DDBJ databases">
        <title>Spirosoma sp. HMF3257 Genome sequencing and assembly.</title>
        <authorList>
            <person name="Kang H."/>
            <person name="Cha I."/>
            <person name="Kim H."/>
            <person name="Kang J."/>
            <person name="Joh K."/>
        </authorList>
    </citation>
    <scope>NUCLEOTIDE SEQUENCE [LARGE SCALE GENOMIC DNA]</scope>
    <source>
        <strain evidence="2 3">HMF3257</strain>
    </source>
</reference>
<evidence type="ECO:0000256" key="1">
    <source>
        <dbReference type="SAM" id="SignalP"/>
    </source>
</evidence>
<keyword evidence="3" id="KW-1185">Reference proteome</keyword>
<dbReference type="Proteomes" id="UP000249016">
    <property type="component" value="Unassembled WGS sequence"/>
</dbReference>
<sequence length="357" mass="39134">MKTISHFLYVFAISVFTGWLSAGCSQGTTEANPQSTCRIQQYNAVSKSALSNTVSQTTYEYDQLGKLTKTVTTFTKQSTPATNQQTSTTTVLYSYNAEGYLTAMNSQLTTITTTAGKTITEKVSMANSYSYTNGRLSSASKRTVGAYGLNTTVSELYEYDGTGALVTKTAQTHYDYDPTITHEIPGNPTGPLQIWTYQQNVLIDYVEKSGTLVSRPITIQNGLATSITIPDNYKVSWEYDNQQRQIKLAEYVNDTLTRTTSQTWSNAKPAIASLPVFKGFPVTAPASEFGQVGVLATSTYVYWNSVSKKMETFSAQTSLSQTNTQGYVTNVTTVVKHPIAADQDETTTETYTYSGCQ</sequence>
<gene>
    <name evidence="2" type="ORF">HMF3257_19195</name>
</gene>
<protein>
    <recommendedName>
        <fullName evidence="4">YD repeat-containing protein</fullName>
    </recommendedName>
</protein>
<accession>A0A327NSN3</accession>
<evidence type="ECO:0008006" key="4">
    <source>
        <dbReference type="Google" id="ProtNLM"/>
    </source>
</evidence>
<keyword evidence="1" id="KW-0732">Signal</keyword>
<dbReference type="AlphaFoldDB" id="A0A327NSN3"/>
<dbReference type="RefSeq" id="WP_111344488.1">
    <property type="nucleotide sequence ID" value="NZ_QLII01000001.1"/>
</dbReference>
<dbReference type="PROSITE" id="PS51257">
    <property type="entry name" value="PROKAR_LIPOPROTEIN"/>
    <property type="match status" value="1"/>
</dbReference>
<organism evidence="2 3">
    <name type="scientific">Spirosoma telluris</name>
    <dbReference type="NCBI Taxonomy" id="2183553"/>
    <lineage>
        <taxon>Bacteria</taxon>
        <taxon>Pseudomonadati</taxon>
        <taxon>Bacteroidota</taxon>
        <taxon>Cytophagia</taxon>
        <taxon>Cytophagales</taxon>
        <taxon>Cytophagaceae</taxon>
        <taxon>Spirosoma</taxon>
    </lineage>
</organism>
<comment type="caution">
    <text evidence="2">The sequence shown here is derived from an EMBL/GenBank/DDBJ whole genome shotgun (WGS) entry which is preliminary data.</text>
</comment>